<dbReference type="Pfam" id="PF00861">
    <property type="entry name" value="Ribosomal_L18p"/>
    <property type="match status" value="1"/>
</dbReference>
<sequence length="121" mass="13879">MGDINRRLARIKRHKRVRKNIFGTNKKPRLCIFRSSRHIYAQVIDDEKGISLVSSSTLDPEIKEKVKYHGNIKAAEMLGDLLAKKLKEKGIKEVVFDRGGYLYHGRVKAVAESTRKGNIQF</sequence>
<dbReference type="Proteomes" id="UP000182763">
    <property type="component" value="Unassembled WGS sequence"/>
</dbReference>
<evidence type="ECO:0000256" key="1">
    <source>
        <dbReference type="ARBA" id="ARBA00007116"/>
    </source>
</evidence>
<dbReference type="GO" id="GO:0006412">
    <property type="term" value="P:translation"/>
    <property type="evidence" value="ECO:0007669"/>
    <property type="project" value="UniProtKB-UniRule"/>
</dbReference>
<dbReference type="EMBL" id="PFTV01000171">
    <property type="protein sequence ID" value="PJB55892.1"/>
    <property type="molecule type" value="Genomic_DNA"/>
</dbReference>
<dbReference type="EMBL" id="PFKO01000226">
    <property type="protein sequence ID" value="PIY32392.1"/>
    <property type="molecule type" value="Genomic_DNA"/>
</dbReference>
<name>A0A1J5H6P3_9BACT</name>
<evidence type="ECO:0000313" key="10">
    <source>
        <dbReference type="EMBL" id="PIY32392.1"/>
    </source>
</evidence>
<dbReference type="Proteomes" id="UP000231493">
    <property type="component" value="Unassembled WGS sequence"/>
</dbReference>
<comment type="similarity">
    <text evidence="1 7">Belongs to the universal ribosomal protein uL18 family.</text>
</comment>
<evidence type="ECO:0000313" key="11">
    <source>
        <dbReference type="EMBL" id="PJB55892.1"/>
    </source>
</evidence>
<evidence type="ECO:0000256" key="6">
    <source>
        <dbReference type="ARBA" id="ARBA00035197"/>
    </source>
</evidence>
<dbReference type="PANTHER" id="PTHR12899">
    <property type="entry name" value="39S RIBOSOMAL PROTEIN L18, MITOCHONDRIAL"/>
    <property type="match status" value="1"/>
</dbReference>
<evidence type="ECO:0000313" key="12">
    <source>
        <dbReference type="Proteomes" id="UP000182763"/>
    </source>
</evidence>
<dbReference type="NCBIfam" id="TIGR00060">
    <property type="entry name" value="L18_bact"/>
    <property type="match status" value="1"/>
</dbReference>
<evidence type="ECO:0000313" key="8">
    <source>
        <dbReference type="EMBL" id="OIP74808.1"/>
    </source>
</evidence>
<evidence type="ECO:0000256" key="5">
    <source>
        <dbReference type="ARBA" id="ARBA00023274"/>
    </source>
</evidence>
<reference evidence="9" key="3">
    <citation type="submission" date="2017-09" db="EMBL/GenBank/DDBJ databases">
        <title>Depth-based differentiation of microbial function through sediment-hosted aquifers and enrichment of novel symbionts in the deep terrestrial subsurface.</title>
        <authorList>
            <person name="Probst A.J."/>
            <person name="Ladd B."/>
            <person name="Jarett J.K."/>
            <person name="Geller-Mcgrath D.E."/>
            <person name="Sieber C.M.K."/>
            <person name="Emerson J.B."/>
            <person name="Anantharaman K."/>
            <person name="Thomas B.C."/>
            <person name="Malmstrom R."/>
            <person name="Stieglmeier M."/>
            <person name="Klingl A."/>
            <person name="Woyke T."/>
            <person name="Ryan C.M."/>
            <person name="Banfield J.F."/>
        </authorList>
    </citation>
    <scope>NUCLEOTIDE SEQUENCE</scope>
    <source>
        <strain evidence="9">CG_4_8_14_3_um_filter_34_18</strain>
    </source>
</reference>
<dbReference type="InterPro" id="IPR004389">
    <property type="entry name" value="Ribosomal_uL18_bac-type"/>
</dbReference>
<keyword evidence="4 7" id="KW-0689">Ribosomal protein</keyword>
<evidence type="ECO:0000256" key="3">
    <source>
        <dbReference type="ARBA" id="ARBA00022884"/>
    </source>
</evidence>
<dbReference type="GO" id="GO:0022625">
    <property type="term" value="C:cytosolic large ribosomal subunit"/>
    <property type="evidence" value="ECO:0007669"/>
    <property type="project" value="TreeGrafter"/>
</dbReference>
<dbReference type="STRING" id="1805029.AUK42_00665"/>
<reference evidence="13 14" key="2">
    <citation type="submission" date="2017-09" db="EMBL/GenBank/DDBJ databases">
        <title>Depth-based differentiation of microbial function through sediment-hosted aquifers and enrichment of novel symbionts in the deep terrestrial subsurface.</title>
        <authorList>
            <person name="Probst A.J."/>
            <person name="Ladd B."/>
            <person name="Jarett J.K."/>
            <person name="Geller-Mcgrath D.E."/>
            <person name="Sieber C.M."/>
            <person name="Emerson J.B."/>
            <person name="Anantharaman K."/>
            <person name="Thomas B.C."/>
            <person name="Malmstrom R."/>
            <person name="Stieglmeier M."/>
            <person name="Klingl A."/>
            <person name="Woyke T."/>
            <person name="Ryan C.M."/>
            <person name="Banfield J.F."/>
        </authorList>
    </citation>
    <scope>NUCLEOTIDE SEQUENCE [LARGE SCALE GENOMIC DNA]</scope>
    <source>
        <strain evidence="10">CG_4_10_14_3_um_filter_34_13</strain>
        <strain evidence="11">CG_4_9_14_3_um_filter_33_16</strain>
    </source>
</reference>
<dbReference type="InterPro" id="IPR057268">
    <property type="entry name" value="Ribosomal_L18"/>
</dbReference>
<dbReference type="RefSeq" id="WP_406607650.1">
    <property type="nucleotide sequence ID" value="NZ_PFKO01000226.1"/>
</dbReference>
<evidence type="ECO:0000313" key="13">
    <source>
        <dbReference type="Proteomes" id="UP000228560"/>
    </source>
</evidence>
<dbReference type="SUPFAM" id="SSF53137">
    <property type="entry name" value="Translational machinery components"/>
    <property type="match status" value="1"/>
</dbReference>
<keyword evidence="5 7" id="KW-0687">Ribonucleoprotein</keyword>
<accession>A0A2M7K5P6</accession>
<dbReference type="EMBL" id="PFIP01000154">
    <property type="protein sequence ID" value="PIX33467.1"/>
    <property type="molecule type" value="Genomic_DNA"/>
</dbReference>
<gene>
    <name evidence="7" type="primary">rplR</name>
    <name evidence="8" type="ORF">AUK42_00665</name>
    <name evidence="11" type="ORF">CO097_06810</name>
    <name evidence="10" type="ORF">COZ07_05795</name>
    <name evidence="9" type="ORF">COZ58_07510</name>
</gene>
<dbReference type="FunFam" id="3.30.420.100:FF:000001">
    <property type="entry name" value="50S ribosomal protein L18"/>
    <property type="match status" value="1"/>
</dbReference>
<protein>
    <recommendedName>
        <fullName evidence="6 7">Large ribosomal subunit protein uL18</fullName>
    </recommendedName>
</protein>
<keyword evidence="2 7" id="KW-0699">rRNA-binding</keyword>
<comment type="subunit">
    <text evidence="7">Part of the 50S ribosomal subunit; part of the 5S rRNA/L5/L18/L25 subcomplex. Contacts the 5S and 23S rRNAs.</text>
</comment>
<accession>A0A2M8CA08</accession>
<evidence type="ECO:0000256" key="7">
    <source>
        <dbReference type="HAMAP-Rule" id="MF_01337"/>
    </source>
</evidence>
<dbReference type="PANTHER" id="PTHR12899:SF3">
    <property type="entry name" value="LARGE RIBOSOMAL SUBUNIT PROTEIN UL18M"/>
    <property type="match status" value="1"/>
</dbReference>
<keyword evidence="3 7" id="KW-0694">RNA-binding</keyword>
<dbReference type="CDD" id="cd00432">
    <property type="entry name" value="Ribosomal_L18_L5e"/>
    <property type="match status" value="1"/>
</dbReference>
<evidence type="ECO:0000313" key="14">
    <source>
        <dbReference type="Proteomes" id="UP000230646"/>
    </source>
</evidence>
<evidence type="ECO:0000256" key="4">
    <source>
        <dbReference type="ARBA" id="ARBA00022980"/>
    </source>
</evidence>
<dbReference type="HAMAP" id="MF_01337_B">
    <property type="entry name" value="Ribosomal_uL18_B"/>
    <property type="match status" value="1"/>
</dbReference>
<accession>A0A2M7PPW8</accession>
<accession>A0A1J5H6P3</accession>
<comment type="caution">
    <text evidence="8">The sequence shown here is derived from an EMBL/GenBank/DDBJ whole genome shotgun (WGS) entry which is preliminary data.</text>
</comment>
<comment type="function">
    <text evidence="7">This is one of the proteins that bind and probably mediate the attachment of the 5S RNA into the large ribosomal subunit, where it forms part of the central protuberance.</text>
</comment>
<dbReference type="EMBL" id="MNYY01000014">
    <property type="protein sequence ID" value="OIP74808.1"/>
    <property type="molecule type" value="Genomic_DNA"/>
</dbReference>
<dbReference type="Proteomes" id="UP000230646">
    <property type="component" value="Unassembled WGS sequence"/>
</dbReference>
<dbReference type="InterPro" id="IPR005484">
    <property type="entry name" value="Ribosomal_uL18_bac/plant/anim"/>
</dbReference>
<evidence type="ECO:0000313" key="9">
    <source>
        <dbReference type="EMBL" id="PIX33467.1"/>
    </source>
</evidence>
<proteinExistence type="inferred from homology"/>
<dbReference type="Gene3D" id="3.30.420.100">
    <property type="match status" value="1"/>
</dbReference>
<dbReference type="GO" id="GO:0008097">
    <property type="term" value="F:5S rRNA binding"/>
    <property type="evidence" value="ECO:0007669"/>
    <property type="project" value="TreeGrafter"/>
</dbReference>
<evidence type="ECO:0000256" key="2">
    <source>
        <dbReference type="ARBA" id="ARBA00022730"/>
    </source>
</evidence>
<organism evidence="8 12">
    <name type="scientific">Candidatus Infernicultor aquiphilus</name>
    <dbReference type="NCBI Taxonomy" id="1805029"/>
    <lineage>
        <taxon>Bacteria</taxon>
        <taxon>Pseudomonadati</taxon>
        <taxon>Atribacterota</taxon>
        <taxon>Candidatus Phoenicimicrobiia</taxon>
        <taxon>Candidatus Pheonicimicrobiales</taxon>
        <taxon>Candidatus Phoenicimicrobiaceae</taxon>
        <taxon>Candidatus Infernicultor</taxon>
    </lineage>
</organism>
<dbReference type="AlphaFoldDB" id="A0A1J5H6P3"/>
<dbReference type="Proteomes" id="UP000228560">
    <property type="component" value="Unassembled WGS sequence"/>
</dbReference>
<reference evidence="8 12" key="1">
    <citation type="journal article" date="2016" name="Environ. Microbiol.">
        <title>Genomic resolution of a cold subsurface aquifer community provides metabolic insights for novel microbes adapted to high CO concentrations.</title>
        <authorList>
            <person name="Probst A.J."/>
            <person name="Castelle C.J."/>
            <person name="Singh A."/>
            <person name="Brown C.T."/>
            <person name="Anantharaman K."/>
            <person name="Sharon I."/>
            <person name="Hug L.A."/>
            <person name="Burstein D."/>
            <person name="Emerson J.B."/>
            <person name="Thomas B.C."/>
            <person name="Banfield J.F."/>
        </authorList>
    </citation>
    <scope>NUCLEOTIDE SEQUENCE [LARGE SCALE GENOMIC DNA]</scope>
    <source>
        <strain evidence="8">CG2_30_33_13</strain>
    </source>
</reference>
<dbReference type="GO" id="GO:0003735">
    <property type="term" value="F:structural constituent of ribosome"/>
    <property type="evidence" value="ECO:0007669"/>
    <property type="project" value="InterPro"/>
</dbReference>